<evidence type="ECO:0000256" key="2">
    <source>
        <dbReference type="ARBA" id="ARBA00022729"/>
    </source>
</evidence>
<dbReference type="PROSITE" id="PS51257">
    <property type="entry name" value="PROKAR_LIPOPROTEIN"/>
    <property type="match status" value="1"/>
</dbReference>
<evidence type="ECO:0000259" key="4">
    <source>
        <dbReference type="PROSITE" id="PS51677"/>
    </source>
</evidence>
<dbReference type="Gene3D" id="3.20.20.370">
    <property type="entry name" value="Glycoside hydrolase/deacetylase"/>
    <property type="match status" value="1"/>
</dbReference>
<dbReference type="OrthoDB" id="248140at2157"/>
<dbReference type="InterPro" id="IPR006311">
    <property type="entry name" value="TAT_signal"/>
</dbReference>
<accession>A0A151AD43</accession>
<dbReference type="PATRIC" id="fig|1008153.3.peg.2294"/>
<dbReference type="GO" id="GO:0005975">
    <property type="term" value="P:carbohydrate metabolic process"/>
    <property type="evidence" value="ECO:0007669"/>
    <property type="project" value="InterPro"/>
</dbReference>
<dbReference type="PROSITE" id="PS51318">
    <property type="entry name" value="TAT"/>
    <property type="match status" value="1"/>
</dbReference>
<dbReference type="InterPro" id="IPR011330">
    <property type="entry name" value="Glyco_hydro/deAcase_b/a-brl"/>
</dbReference>
<name>A0A151AD43_9EURY</name>
<dbReference type="PANTHER" id="PTHR34216:SF3">
    <property type="entry name" value="POLY-BETA-1,6-N-ACETYL-D-GLUCOSAMINE N-DEACETYLASE"/>
    <property type="match status" value="1"/>
</dbReference>
<evidence type="ECO:0000256" key="1">
    <source>
        <dbReference type="ARBA" id="ARBA00004613"/>
    </source>
</evidence>
<evidence type="ECO:0000313" key="5">
    <source>
        <dbReference type="EMBL" id="KYH25578.1"/>
    </source>
</evidence>
<proteinExistence type="predicted"/>
<dbReference type="GO" id="GO:0005576">
    <property type="term" value="C:extracellular region"/>
    <property type="evidence" value="ECO:0007669"/>
    <property type="project" value="UniProtKB-SubCell"/>
</dbReference>
<dbReference type="InterPro" id="IPR051398">
    <property type="entry name" value="Polysacch_Deacetylase"/>
</dbReference>
<evidence type="ECO:0000256" key="3">
    <source>
        <dbReference type="SAM" id="MobiDB-lite"/>
    </source>
</evidence>
<sequence>MTQNRRRFLAAVAAIGVAGCTDSTNEQADVNGGDPTESDTDAASEYEVARETTEEPLFDFRDIEEWDAVSGTLAPDESAFVTGDRSARLDGAHAPVLRIERSGLDLDLTKRRFSIVSRLHSTAPSEAFDIVATDADGNDMQFRTRFFKTAEDTEFMPLDLGIHEWDETVDLAAIDTRRIQIRFGEETSGTLWVDSIRLEPIPETPKLMVQWDDGFASQYTKALPIQHEYDIPSTTFINTANLGGDRLTVEQLDDLHDHGWEIGSHLMTHENLRELPQREQESQIRGAKEWLVDNGFEESAAFLAYPYGTYDQSSYDLAEEHHTYAMVGGNPGYGLPRSPAHLGRSSERTLPAARTYVDTLVRWGGTGGLFWHEIPAETPVAEFDAIMSYIGDRCDAGELDVITLSELADLQGR</sequence>
<feature type="region of interest" description="Disordered" evidence="3">
    <location>
        <begin position="23"/>
        <end position="43"/>
    </location>
</feature>
<dbReference type="InterPro" id="IPR002509">
    <property type="entry name" value="NODB_dom"/>
</dbReference>
<dbReference type="GO" id="GO:0016810">
    <property type="term" value="F:hydrolase activity, acting on carbon-nitrogen (but not peptide) bonds"/>
    <property type="evidence" value="ECO:0007669"/>
    <property type="project" value="InterPro"/>
</dbReference>
<dbReference type="RefSeq" id="WP_066382491.1">
    <property type="nucleotide sequence ID" value="NZ_LTAZ01000005.1"/>
</dbReference>
<feature type="domain" description="NodB homology" evidence="4">
    <location>
        <begin position="205"/>
        <end position="413"/>
    </location>
</feature>
<organism evidence="5 6">
    <name type="scientific">Halalkalicoccus paucihalophilus</name>
    <dbReference type="NCBI Taxonomy" id="1008153"/>
    <lineage>
        <taxon>Archaea</taxon>
        <taxon>Methanobacteriati</taxon>
        <taxon>Methanobacteriota</taxon>
        <taxon>Stenosarchaea group</taxon>
        <taxon>Halobacteria</taxon>
        <taxon>Halobacteriales</taxon>
        <taxon>Halococcaceae</taxon>
        <taxon>Halalkalicoccus</taxon>
    </lineage>
</organism>
<gene>
    <name evidence="5" type="ORF">HAPAU_22520</name>
</gene>
<evidence type="ECO:0000313" key="6">
    <source>
        <dbReference type="Proteomes" id="UP000075321"/>
    </source>
</evidence>
<keyword evidence="2" id="KW-0732">Signal</keyword>
<comment type="caution">
    <text evidence="5">The sequence shown here is derived from an EMBL/GenBank/DDBJ whole genome shotgun (WGS) entry which is preliminary data.</text>
</comment>
<dbReference type="SUPFAM" id="SSF88713">
    <property type="entry name" value="Glycoside hydrolase/deacetylase"/>
    <property type="match status" value="1"/>
</dbReference>
<keyword evidence="6" id="KW-1185">Reference proteome</keyword>
<dbReference type="Proteomes" id="UP000075321">
    <property type="component" value="Unassembled WGS sequence"/>
</dbReference>
<dbReference type="EMBL" id="LTAZ01000005">
    <property type="protein sequence ID" value="KYH25578.1"/>
    <property type="molecule type" value="Genomic_DNA"/>
</dbReference>
<dbReference type="CDD" id="cd10970">
    <property type="entry name" value="CE4_DAC_u1_6s"/>
    <property type="match status" value="1"/>
</dbReference>
<reference evidence="5 6" key="1">
    <citation type="submission" date="2016-02" db="EMBL/GenBank/DDBJ databases">
        <title>Genome sequence of Halalkalicoccus paucihalophilus DSM 24557.</title>
        <authorList>
            <person name="Poehlein A."/>
            <person name="Daniel R."/>
        </authorList>
    </citation>
    <scope>NUCLEOTIDE SEQUENCE [LARGE SCALE GENOMIC DNA]</scope>
    <source>
        <strain evidence="5 6">DSM 24557</strain>
    </source>
</reference>
<dbReference type="PANTHER" id="PTHR34216">
    <property type="match status" value="1"/>
</dbReference>
<comment type="subcellular location">
    <subcellularLocation>
        <location evidence="1">Secreted</location>
    </subcellularLocation>
</comment>
<dbReference type="PROSITE" id="PS51677">
    <property type="entry name" value="NODB"/>
    <property type="match status" value="1"/>
</dbReference>
<protein>
    <submittedName>
        <fullName evidence="5">Polysaccharide deacetylase</fullName>
    </submittedName>
</protein>
<dbReference type="Pfam" id="PF01522">
    <property type="entry name" value="Polysacc_deac_1"/>
    <property type="match status" value="1"/>
</dbReference>
<dbReference type="AlphaFoldDB" id="A0A151AD43"/>